<keyword evidence="11" id="KW-0509">mRNA transport</keyword>
<sequence length="987" mass="101668">MFNKSFGTPFGGGTGGFGTASTFGQPNTAFGATGGFGTSAFGATANTGGLFGPAQTKPGGLFGSSTFTQPAATATNTAFGFGATTGTATSLFGNTGAGASSGLFSQPSNAFGAQKPTTFGSFGTSTTAGGLFGATNAAASNPFGGAAAGVASLFGGSGFTAAQQQPGTTVKFNPPTGTDTMVKAGVTTSINTKHQCITAMKEYENKSLEELRMEDYQAGRKGPANPMAAPTGSMFGAAAVTSSAATGLFGAAAPNTNFSFGQNKTTFGAAAPAAAGFGAAAAGGLFGQPAAQPASSLFKPFGQTTTAPSAGFSFGNTSTMGQAAAGTMGLFGNAAAPQAGGLFGAAQPSTAAGFGAATGLFGQPNAGFGAVGAQQSLFGNKAAGFGTTTTSAAPSFGTGTGLFGNKPALTLGAGANTSTFGFGGNTATGSLFGNKPAAGGLGAALGTSFGAALTDPGAMASQQALLQQQLSVLAYSPYGDSPLFRNPLTDPKKKEERLKPTNPTAQKALTTPTHYKLTPRPATRVRPKALSSSASKTQLFDGLDDDEPSLTNGAFVPRKSIKKLVLKNLNSSHHMEEEEEEGRPGPSSRADDDPEVTQFYVNPVAKPLPQGRVEQEEEEEEEQEIQQAPHPAGIVLNRVGYYTIPSMDDLSEMVDEGGACVVDNFTVGRKGYGSIFFPGEVDVTALNVDEIVHFRRKEVIVYPDDKNKPAQGEGLNRRAEVTLDGVWPNDKTACAQIRSPERLAEMNYEGRLEKASRKQGARFLEYRAETGSWVFEVAHFSKYGLQDSDEEEDEPLKADPKKMKVMSALPARLQPPASQQQVAPQAQLDAVELPGGVAELDSDMADITQSFPTESMLGNGALDRTDEKLGGPIPAESDGVSASGRMASSLGINPHTLQIMKASLFAEEEEEESDMLQDQRVTKVDVSSPRIVVPGTQSRPSGKKPPPTSCFNQCLALGRLSGGRSYKQQHSDEDEGIINSSIVMKVL</sequence>
<dbReference type="AlphaFoldDB" id="A0A4Z2FC61"/>
<keyword evidence="14" id="KW-0811">Translocation</keyword>
<dbReference type="GO" id="GO:0008139">
    <property type="term" value="F:nuclear localization sequence binding"/>
    <property type="evidence" value="ECO:0007669"/>
    <property type="project" value="TreeGrafter"/>
</dbReference>
<evidence type="ECO:0000256" key="5">
    <source>
        <dbReference type="ARBA" id="ARBA00013472"/>
    </source>
</evidence>
<evidence type="ECO:0000256" key="15">
    <source>
        <dbReference type="ARBA" id="ARBA00023132"/>
    </source>
</evidence>
<evidence type="ECO:0000256" key="3">
    <source>
        <dbReference type="ARBA" id="ARBA00004642"/>
    </source>
</evidence>
<keyword evidence="8" id="KW-0677">Repeat</keyword>
<dbReference type="InterPro" id="IPR037665">
    <property type="entry name" value="Nucleoporin_S59-like"/>
</dbReference>
<dbReference type="SUPFAM" id="SSF82215">
    <property type="entry name" value="C-terminal autoproteolytic domain of nucleoporin nup98"/>
    <property type="match status" value="1"/>
</dbReference>
<keyword evidence="15" id="KW-0906">Nuclear pore complex</keyword>
<dbReference type="Pfam" id="PF13634">
    <property type="entry name" value="Nucleoporin_FG"/>
    <property type="match status" value="2"/>
</dbReference>
<keyword evidence="12" id="KW-0720">Serine protease</keyword>
<dbReference type="GO" id="GO:0005654">
    <property type="term" value="C:nucleoplasm"/>
    <property type="evidence" value="ECO:0007669"/>
    <property type="project" value="UniProtKB-SubCell"/>
</dbReference>
<keyword evidence="6" id="KW-0813">Transport</keyword>
<dbReference type="FunFam" id="3.30.1610.10:FF:000001">
    <property type="entry name" value="Nuclear pore complex protein Nup98-Nup96"/>
    <property type="match status" value="1"/>
</dbReference>
<keyword evidence="7" id="KW-0645">Protease</keyword>
<evidence type="ECO:0000256" key="14">
    <source>
        <dbReference type="ARBA" id="ARBA00023010"/>
    </source>
</evidence>
<gene>
    <name evidence="20" type="primary">Nup98_0</name>
    <name evidence="20" type="ORF">EYF80_051487</name>
</gene>
<reference evidence="20 21" key="1">
    <citation type="submission" date="2019-03" db="EMBL/GenBank/DDBJ databases">
        <title>First draft genome of Liparis tanakae, snailfish: a comprehensive survey of snailfish specific genes.</title>
        <authorList>
            <person name="Kim W."/>
            <person name="Song I."/>
            <person name="Jeong J.-H."/>
            <person name="Kim D."/>
            <person name="Kim S."/>
            <person name="Ryu S."/>
            <person name="Song J.Y."/>
            <person name="Lee S.K."/>
        </authorList>
    </citation>
    <scope>NUCLEOTIDE SEQUENCE [LARGE SCALE GENOMIC DNA]</scope>
    <source>
        <tissue evidence="20">Muscle</tissue>
    </source>
</reference>
<dbReference type="GO" id="GO:0031965">
    <property type="term" value="C:nuclear membrane"/>
    <property type="evidence" value="ECO:0007669"/>
    <property type="project" value="UniProtKB-SubCell"/>
</dbReference>
<dbReference type="PROSITE" id="PS51434">
    <property type="entry name" value="NUP_C"/>
    <property type="match status" value="1"/>
</dbReference>
<feature type="region of interest" description="Disordered" evidence="18">
    <location>
        <begin position="914"/>
        <end position="949"/>
    </location>
</feature>
<dbReference type="GO" id="GO:0044614">
    <property type="term" value="C:nuclear pore cytoplasmic filaments"/>
    <property type="evidence" value="ECO:0007669"/>
    <property type="project" value="TreeGrafter"/>
</dbReference>
<comment type="similarity">
    <text evidence="4">Belongs to the nucleoporin GLFG family.</text>
</comment>
<dbReference type="FunFam" id="1.10.10.2360:FF:000001">
    <property type="entry name" value="Nuclear pore complex protein Nup98-Nup96"/>
    <property type="match status" value="1"/>
</dbReference>
<dbReference type="GO" id="GO:0006606">
    <property type="term" value="P:protein import into nucleus"/>
    <property type="evidence" value="ECO:0007669"/>
    <property type="project" value="TreeGrafter"/>
</dbReference>
<evidence type="ECO:0000313" key="20">
    <source>
        <dbReference type="EMBL" id="TNN38354.1"/>
    </source>
</evidence>
<dbReference type="InterPro" id="IPR007230">
    <property type="entry name" value="Nup98_auto-Pept-S59_dom"/>
</dbReference>
<dbReference type="GO" id="GO:0006508">
    <property type="term" value="P:proteolysis"/>
    <property type="evidence" value="ECO:0007669"/>
    <property type="project" value="UniProtKB-KW"/>
</dbReference>
<dbReference type="GO" id="GO:0034398">
    <property type="term" value="P:telomere tethering at nuclear periphery"/>
    <property type="evidence" value="ECO:0007669"/>
    <property type="project" value="TreeGrafter"/>
</dbReference>
<organism evidence="20 21">
    <name type="scientific">Liparis tanakae</name>
    <name type="common">Tanaka's snailfish</name>
    <dbReference type="NCBI Taxonomy" id="230148"/>
    <lineage>
        <taxon>Eukaryota</taxon>
        <taxon>Metazoa</taxon>
        <taxon>Chordata</taxon>
        <taxon>Craniata</taxon>
        <taxon>Vertebrata</taxon>
        <taxon>Euteleostomi</taxon>
        <taxon>Actinopterygii</taxon>
        <taxon>Neopterygii</taxon>
        <taxon>Teleostei</taxon>
        <taxon>Neoteleostei</taxon>
        <taxon>Acanthomorphata</taxon>
        <taxon>Eupercaria</taxon>
        <taxon>Perciformes</taxon>
        <taxon>Cottioidei</taxon>
        <taxon>Cottales</taxon>
        <taxon>Liparidae</taxon>
        <taxon>Liparis</taxon>
    </lineage>
</organism>
<feature type="domain" description="Peptidase S59" evidence="19">
    <location>
        <begin position="638"/>
        <end position="780"/>
    </location>
</feature>
<keyword evidence="13" id="KW-0653">Protein transport</keyword>
<dbReference type="EMBL" id="SRLO01001379">
    <property type="protein sequence ID" value="TNN38354.1"/>
    <property type="molecule type" value="Genomic_DNA"/>
</dbReference>
<keyword evidence="10" id="KW-0068">Autocatalytic cleavage</keyword>
<keyword evidence="21" id="KW-1185">Reference proteome</keyword>
<evidence type="ECO:0000256" key="4">
    <source>
        <dbReference type="ARBA" id="ARBA00008926"/>
    </source>
</evidence>
<evidence type="ECO:0000256" key="1">
    <source>
        <dbReference type="ARBA" id="ARBA00004567"/>
    </source>
</evidence>
<evidence type="ECO:0000256" key="2">
    <source>
        <dbReference type="ARBA" id="ARBA00004620"/>
    </source>
</evidence>
<feature type="region of interest" description="Disordered" evidence="18">
    <location>
        <begin position="569"/>
        <end position="630"/>
    </location>
</feature>
<evidence type="ECO:0000256" key="18">
    <source>
        <dbReference type="SAM" id="MobiDB-lite"/>
    </source>
</evidence>
<evidence type="ECO:0000256" key="11">
    <source>
        <dbReference type="ARBA" id="ARBA00022816"/>
    </source>
</evidence>
<evidence type="ECO:0000313" key="21">
    <source>
        <dbReference type="Proteomes" id="UP000314294"/>
    </source>
</evidence>
<evidence type="ECO:0000256" key="6">
    <source>
        <dbReference type="ARBA" id="ARBA00022448"/>
    </source>
</evidence>
<dbReference type="GO" id="GO:0051028">
    <property type="term" value="P:mRNA transport"/>
    <property type="evidence" value="ECO:0007669"/>
    <property type="project" value="UniProtKB-KW"/>
</dbReference>
<dbReference type="Pfam" id="PF21240">
    <property type="entry name" value="Nup98_GLEBS"/>
    <property type="match status" value="1"/>
</dbReference>
<proteinExistence type="inferred from homology"/>
<dbReference type="InterPro" id="IPR036903">
    <property type="entry name" value="Nup98_auto-Pept-S59_dom_sf"/>
</dbReference>
<evidence type="ECO:0000256" key="12">
    <source>
        <dbReference type="ARBA" id="ARBA00022825"/>
    </source>
</evidence>
<dbReference type="Gene3D" id="3.30.1610.10">
    <property type="entry name" value="Peptidase S59, nucleoporin"/>
    <property type="match status" value="1"/>
</dbReference>
<keyword evidence="9" id="KW-0378">Hydrolase</keyword>
<dbReference type="PANTHER" id="PTHR23198">
    <property type="entry name" value="NUCLEOPORIN"/>
    <property type="match status" value="1"/>
</dbReference>
<feature type="compositionally biased region" description="Basic and acidic residues" evidence="18">
    <location>
        <begin position="490"/>
        <end position="499"/>
    </location>
</feature>
<keyword evidence="16" id="KW-0472">Membrane</keyword>
<evidence type="ECO:0000256" key="16">
    <source>
        <dbReference type="ARBA" id="ARBA00023136"/>
    </source>
</evidence>
<evidence type="ECO:0000256" key="9">
    <source>
        <dbReference type="ARBA" id="ARBA00022801"/>
    </source>
</evidence>
<dbReference type="Pfam" id="PF04096">
    <property type="entry name" value="Nucleoporin2"/>
    <property type="match status" value="1"/>
</dbReference>
<accession>A0A4Z2FC61</accession>
<feature type="compositionally biased region" description="Acidic residues" evidence="18">
    <location>
        <begin position="615"/>
        <end position="624"/>
    </location>
</feature>
<protein>
    <recommendedName>
        <fullName evidence="5">Nuclear pore complex protein Nup98-Nup96</fullName>
    </recommendedName>
</protein>
<dbReference type="GO" id="GO:0017056">
    <property type="term" value="F:structural constituent of nuclear pore"/>
    <property type="evidence" value="ECO:0007669"/>
    <property type="project" value="InterPro"/>
</dbReference>
<evidence type="ECO:0000256" key="8">
    <source>
        <dbReference type="ARBA" id="ARBA00022737"/>
    </source>
</evidence>
<dbReference type="GO" id="GO:0006405">
    <property type="term" value="P:RNA export from nucleus"/>
    <property type="evidence" value="ECO:0007669"/>
    <property type="project" value="TreeGrafter"/>
</dbReference>
<dbReference type="InterPro" id="IPR025574">
    <property type="entry name" value="Nucleoporin_FG_rpt"/>
</dbReference>
<dbReference type="GO" id="GO:0000973">
    <property type="term" value="P:post-transcriptional tethering of RNA polymerase II gene DNA at nuclear periphery"/>
    <property type="evidence" value="ECO:0007669"/>
    <property type="project" value="TreeGrafter"/>
</dbReference>
<feature type="region of interest" description="Disordered" evidence="18">
    <location>
        <begin position="483"/>
        <end position="553"/>
    </location>
</feature>
<dbReference type="GO" id="GO:0008236">
    <property type="term" value="F:serine-type peptidase activity"/>
    <property type="evidence" value="ECO:0007669"/>
    <property type="project" value="UniProtKB-KW"/>
</dbReference>
<name>A0A4Z2FC61_9TELE</name>
<dbReference type="OrthoDB" id="3797628at2759"/>
<dbReference type="Proteomes" id="UP000314294">
    <property type="component" value="Unassembled WGS sequence"/>
</dbReference>
<dbReference type="GO" id="GO:0003723">
    <property type="term" value="F:RNA binding"/>
    <property type="evidence" value="ECO:0007669"/>
    <property type="project" value="TreeGrafter"/>
</dbReference>
<evidence type="ECO:0000256" key="7">
    <source>
        <dbReference type="ARBA" id="ARBA00022670"/>
    </source>
</evidence>
<dbReference type="Gene3D" id="1.10.10.2360">
    <property type="match status" value="1"/>
</dbReference>
<dbReference type="PANTHER" id="PTHR23198:SF6">
    <property type="entry name" value="NUCLEAR PORE COMPLEX PROTEIN NUP98-NUP96"/>
    <property type="match status" value="1"/>
</dbReference>
<feature type="compositionally biased region" description="Polar residues" evidence="18">
    <location>
        <begin position="501"/>
        <end position="513"/>
    </location>
</feature>
<evidence type="ECO:0000256" key="10">
    <source>
        <dbReference type="ARBA" id="ARBA00022813"/>
    </source>
</evidence>
<evidence type="ECO:0000256" key="17">
    <source>
        <dbReference type="ARBA" id="ARBA00023242"/>
    </source>
</evidence>
<evidence type="ECO:0000259" key="19">
    <source>
        <dbReference type="PROSITE" id="PS51434"/>
    </source>
</evidence>
<comment type="caution">
    <text evidence="20">The sequence shown here is derived from an EMBL/GenBank/DDBJ whole genome shotgun (WGS) entry which is preliminary data.</text>
</comment>
<comment type="subcellular location">
    <subcellularLocation>
        <location evidence="2">Nucleus membrane</location>
        <topology evidence="2">Peripheral membrane protein</topology>
        <orientation evidence="2">Nucleoplasmic side</orientation>
    </subcellularLocation>
    <subcellularLocation>
        <location evidence="1">Nucleus</location>
        <location evidence="1">Nuclear pore complex</location>
    </subcellularLocation>
    <subcellularLocation>
        <location evidence="3">Nucleus</location>
        <location evidence="3">Nucleoplasm</location>
    </subcellularLocation>
</comment>
<evidence type="ECO:0000256" key="13">
    <source>
        <dbReference type="ARBA" id="ARBA00022927"/>
    </source>
</evidence>
<keyword evidence="17" id="KW-0539">Nucleus</keyword>